<gene>
    <name evidence="9" type="primary">metG</name>
    <name evidence="12" type="ORF">GGQ98_000147</name>
</gene>
<proteinExistence type="inferred from homology"/>
<evidence type="ECO:0000256" key="4">
    <source>
        <dbReference type="ARBA" id="ARBA00022598"/>
    </source>
</evidence>
<dbReference type="Proteomes" id="UP000566324">
    <property type="component" value="Unassembled WGS sequence"/>
</dbReference>
<comment type="catalytic activity">
    <reaction evidence="9">
        <text>tRNA(Met) + L-methionine + ATP = L-methionyl-tRNA(Met) + AMP + diphosphate</text>
        <dbReference type="Rhea" id="RHEA:13481"/>
        <dbReference type="Rhea" id="RHEA-COMP:9667"/>
        <dbReference type="Rhea" id="RHEA-COMP:9698"/>
        <dbReference type="ChEBI" id="CHEBI:30616"/>
        <dbReference type="ChEBI" id="CHEBI:33019"/>
        <dbReference type="ChEBI" id="CHEBI:57844"/>
        <dbReference type="ChEBI" id="CHEBI:78442"/>
        <dbReference type="ChEBI" id="CHEBI:78530"/>
        <dbReference type="ChEBI" id="CHEBI:456215"/>
        <dbReference type="EC" id="6.1.1.10"/>
    </reaction>
</comment>
<evidence type="ECO:0000256" key="7">
    <source>
        <dbReference type="ARBA" id="ARBA00022917"/>
    </source>
</evidence>
<keyword evidence="6 9" id="KW-0067">ATP-binding</keyword>
<keyword evidence="13" id="KW-1185">Reference proteome</keyword>
<keyword evidence="7 9" id="KW-0648">Protein biosynthesis</keyword>
<organism evidence="12 13">
    <name type="scientific">Sphingosinicella soli</name>
    <dbReference type="NCBI Taxonomy" id="333708"/>
    <lineage>
        <taxon>Bacteria</taxon>
        <taxon>Pseudomonadati</taxon>
        <taxon>Pseudomonadota</taxon>
        <taxon>Alphaproteobacteria</taxon>
        <taxon>Sphingomonadales</taxon>
        <taxon>Sphingosinicellaceae</taxon>
        <taxon>Sphingosinicella</taxon>
    </lineage>
</organism>
<dbReference type="AlphaFoldDB" id="A0A7W7F4R6"/>
<comment type="function">
    <text evidence="1 9">Is required not only for elongation of protein synthesis but also for the initiation of all mRNA translation through initiator tRNA(fMet) aminoacylation.</text>
</comment>
<reference evidence="12 13" key="1">
    <citation type="submission" date="2020-08" db="EMBL/GenBank/DDBJ databases">
        <title>Genomic Encyclopedia of Type Strains, Phase IV (KMG-IV): sequencing the most valuable type-strain genomes for metagenomic binning, comparative biology and taxonomic classification.</title>
        <authorList>
            <person name="Goeker M."/>
        </authorList>
    </citation>
    <scope>NUCLEOTIDE SEQUENCE [LARGE SCALE GENOMIC DNA]</scope>
    <source>
        <strain evidence="12 13">DSM 17328</strain>
    </source>
</reference>
<dbReference type="CDD" id="cd07957">
    <property type="entry name" value="Anticodon_Ia_Met"/>
    <property type="match status" value="1"/>
</dbReference>
<dbReference type="InterPro" id="IPR009080">
    <property type="entry name" value="tRNAsynth_Ia_anticodon-bd"/>
</dbReference>
<dbReference type="HAMAP" id="MF_01228">
    <property type="entry name" value="Met_tRNA_synth_type2"/>
    <property type="match status" value="1"/>
</dbReference>
<dbReference type="InterPro" id="IPR033911">
    <property type="entry name" value="MetRS_core"/>
</dbReference>
<dbReference type="PROSITE" id="PS00178">
    <property type="entry name" value="AA_TRNA_LIGASE_I"/>
    <property type="match status" value="1"/>
</dbReference>
<evidence type="ECO:0000256" key="6">
    <source>
        <dbReference type="ARBA" id="ARBA00022840"/>
    </source>
</evidence>
<dbReference type="Gene3D" id="2.170.220.10">
    <property type="match status" value="1"/>
</dbReference>
<dbReference type="GO" id="GO:0005737">
    <property type="term" value="C:cytoplasm"/>
    <property type="evidence" value="ECO:0007669"/>
    <property type="project" value="UniProtKB-SubCell"/>
</dbReference>
<dbReference type="InterPro" id="IPR023457">
    <property type="entry name" value="Met-tRNA_synth_2"/>
</dbReference>
<dbReference type="InterPro" id="IPR001412">
    <property type="entry name" value="aa-tRNA-synth_I_CS"/>
</dbReference>
<dbReference type="SUPFAM" id="SSF52374">
    <property type="entry name" value="Nucleotidylyl transferase"/>
    <property type="match status" value="1"/>
</dbReference>
<evidence type="ECO:0000313" key="12">
    <source>
        <dbReference type="EMBL" id="MBB4630546.1"/>
    </source>
</evidence>
<keyword evidence="8 9" id="KW-0030">Aminoacyl-tRNA synthetase</keyword>
<dbReference type="FunFam" id="2.170.220.10:FF:000002">
    <property type="entry name" value="Methionine--tRNA ligase"/>
    <property type="match status" value="1"/>
</dbReference>
<dbReference type="GO" id="GO:0004825">
    <property type="term" value="F:methionine-tRNA ligase activity"/>
    <property type="evidence" value="ECO:0007669"/>
    <property type="project" value="UniProtKB-UniRule"/>
</dbReference>
<dbReference type="InterPro" id="IPR015413">
    <property type="entry name" value="Methionyl/Leucyl_tRNA_Synth"/>
</dbReference>
<evidence type="ECO:0000256" key="8">
    <source>
        <dbReference type="ARBA" id="ARBA00023146"/>
    </source>
</evidence>
<evidence type="ECO:0000256" key="1">
    <source>
        <dbReference type="ARBA" id="ARBA00003314"/>
    </source>
</evidence>
<feature type="domain" description="Methionyl/Leucyl tRNA synthetase" evidence="10">
    <location>
        <begin position="7"/>
        <end position="363"/>
    </location>
</feature>
<evidence type="ECO:0000259" key="10">
    <source>
        <dbReference type="Pfam" id="PF09334"/>
    </source>
</evidence>
<accession>A0A7W7F4R6</accession>
<dbReference type="PANTHER" id="PTHR43326:SF1">
    <property type="entry name" value="METHIONINE--TRNA LIGASE, MITOCHONDRIAL"/>
    <property type="match status" value="1"/>
</dbReference>
<dbReference type="EC" id="6.1.1.10" evidence="9"/>
<dbReference type="CDD" id="cd00814">
    <property type="entry name" value="MetRS_core"/>
    <property type="match status" value="1"/>
</dbReference>
<dbReference type="PRINTS" id="PR01041">
    <property type="entry name" value="TRNASYNTHMET"/>
</dbReference>
<keyword evidence="4 9" id="KW-0436">Ligase</keyword>
<dbReference type="InterPro" id="IPR014758">
    <property type="entry name" value="Met-tRNA_synth"/>
</dbReference>
<evidence type="ECO:0000256" key="2">
    <source>
        <dbReference type="ARBA" id="ARBA00004496"/>
    </source>
</evidence>
<keyword evidence="3 9" id="KW-0963">Cytoplasm</keyword>
<evidence type="ECO:0000313" key="13">
    <source>
        <dbReference type="Proteomes" id="UP000566324"/>
    </source>
</evidence>
<comment type="subunit">
    <text evidence="9">Monomer.</text>
</comment>
<dbReference type="SUPFAM" id="SSF47323">
    <property type="entry name" value="Anticodon-binding domain of a subclass of class I aminoacyl-tRNA synthetases"/>
    <property type="match status" value="1"/>
</dbReference>
<evidence type="ECO:0000256" key="5">
    <source>
        <dbReference type="ARBA" id="ARBA00022741"/>
    </source>
</evidence>
<dbReference type="InterPro" id="IPR041872">
    <property type="entry name" value="Anticodon_Met"/>
</dbReference>
<comment type="caution">
    <text evidence="9">Lacks conserved residue(s) required for the propagation of feature annotation.</text>
</comment>
<evidence type="ECO:0000256" key="9">
    <source>
        <dbReference type="HAMAP-Rule" id="MF_01228"/>
    </source>
</evidence>
<feature type="domain" description="Methionyl-tRNA synthetase anticodon-binding" evidence="11">
    <location>
        <begin position="375"/>
        <end position="515"/>
    </location>
</feature>
<dbReference type="NCBIfam" id="NF008900">
    <property type="entry name" value="PRK12267.1"/>
    <property type="match status" value="1"/>
</dbReference>
<keyword evidence="5 9" id="KW-0547">Nucleotide-binding</keyword>
<feature type="short sequence motif" description="'KMSKS' region" evidence="9">
    <location>
        <begin position="299"/>
        <end position="303"/>
    </location>
</feature>
<dbReference type="GO" id="GO:0006431">
    <property type="term" value="P:methionyl-tRNA aminoacylation"/>
    <property type="evidence" value="ECO:0007669"/>
    <property type="project" value="UniProtKB-UniRule"/>
</dbReference>
<dbReference type="PANTHER" id="PTHR43326">
    <property type="entry name" value="METHIONYL-TRNA SYNTHETASE"/>
    <property type="match status" value="1"/>
</dbReference>
<name>A0A7W7F4R6_9SPHN</name>
<evidence type="ECO:0000259" key="11">
    <source>
        <dbReference type="Pfam" id="PF19303"/>
    </source>
</evidence>
<dbReference type="NCBIfam" id="TIGR00398">
    <property type="entry name" value="metG"/>
    <property type="match status" value="1"/>
</dbReference>
<dbReference type="Gene3D" id="3.40.50.620">
    <property type="entry name" value="HUPs"/>
    <property type="match status" value="1"/>
</dbReference>
<dbReference type="Pfam" id="PF19303">
    <property type="entry name" value="Anticodon_3"/>
    <property type="match status" value="1"/>
</dbReference>
<evidence type="ECO:0000256" key="3">
    <source>
        <dbReference type="ARBA" id="ARBA00022490"/>
    </source>
</evidence>
<dbReference type="EMBL" id="JACHNZ010000001">
    <property type="protein sequence ID" value="MBB4630546.1"/>
    <property type="molecule type" value="Genomic_DNA"/>
</dbReference>
<dbReference type="Gene3D" id="1.10.730.10">
    <property type="entry name" value="Isoleucyl-tRNA Synthetase, Domain 1"/>
    <property type="match status" value="1"/>
</dbReference>
<sequence length="519" mass="57910">MSAKRKYYITTAISYPNGRPHMGHAYEDIATDVIARYHRLAGDDVFFMTGTDEHGLKIAQAARNNDTDPRTFVDGMVHHFKEMCSSLNISHDRFIRTTEPAHYACVQDLWKRMEASGDIYLGRYEGWYSVRDEAYYDESELVPGEGGEKLSPTGTPVEWTVEESYFFRLSKYQQPLLDLYESNPGFIQPATRRNEMLQFVRGGLSDLSISRTSFDWGIPVPGAPGHVMYVWLDALSNYLTGAGYPDESYTKWWPADVHVIGKDVVRFHAVYWPAFLMSAGIAVPRMVFGHGFVLNKGEKMSKSLGNVVEPLAMAQEYGVDQLRYFLIRDVPFGQDGSYSHDAIVTRTNADLANSFGNLAQRTLSQIFKNLDGALPDALEQNDADAALRAAVREGCDGLRAAFEAYDLSRGVETWLHAVFACNAYIDAQEPWKLKKTDPERMKVVLGTLFGAIHDLAVAISPVIPASAAKLLDQMGVPEADRDFASLDGDWYARLAASGFRLEAPQGVFPRYVDAEPDAG</sequence>
<dbReference type="GO" id="GO:0005524">
    <property type="term" value="F:ATP binding"/>
    <property type="evidence" value="ECO:0007669"/>
    <property type="project" value="UniProtKB-UniRule"/>
</dbReference>
<protein>
    <recommendedName>
        <fullName evidence="9">Methionine--tRNA ligase</fullName>
        <ecNumber evidence="9">6.1.1.10</ecNumber>
    </recommendedName>
    <alternativeName>
        <fullName evidence="9">Methionyl-tRNA synthetase</fullName>
        <shortName evidence="9">MetRS</shortName>
    </alternativeName>
</protein>
<dbReference type="InterPro" id="IPR014729">
    <property type="entry name" value="Rossmann-like_a/b/a_fold"/>
</dbReference>
<comment type="similarity">
    <text evidence="9">Belongs to the class-I aminoacyl-tRNA synthetase family. MetG type 2B subfamily.</text>
</comment>
<dbReference type="RefSeq" id="WP_184063610.1">
    <property type="nucleotide sequence ID" value="NZ_JACHNZ010000001.1"/>
</dbReference>
<comment type="caution">
    <text evidence="12">The sequence shown here is derived from an EMBL/GenBank/DDBJ whole genome shotgun (WGS) entry which is preliminary data.</text>
</comment>
<comment type="subcellular location">
    <subcellularLocation>
        <location evidence="2 9">Cytoplasm</location>
    </subcellularLocation>
</comment>
<dbReference type="Pfam" id="PF09334">
    <property type="entry name" value="tRNA-synt_1g"/>
    <property type="match status" value="1"/>
</dbReference>